<gene>
    <name evidence="1" type="ORF">H4S07_001461</name>
</gene>
<accession>A0ACC1LPD5</accession>
<organism evidence="1 2">
    <name type="scientific">Coemansia furcata</name>
    <dbReference type="NCBI Taxonomy" id="417177"/>
    <lineage>
        <taxon>Eukaryota</taxon>
        <taxon>Fungi</taxon>
        <taxon>Fungi incertae sedis</taxon>
        <taxon>Zoopagomycota</taxon>
        <taxon>Kickxellomycotina</taxon>
        <taxon>Kickxellomycetes</taxon>
        <taxon>Kickxellales</taxon>
        <taxon>Kickxellaceae</taxon>
        <taxon>Coemansia</taxon>
    </lineage>
</organism>
<evidence type="ECO:0000313" key="2">
    <source>
        <dbReference type="Proteomes" id="UP001140096"/>
    </source>
</evidence>
<name>A0ACC1LPD5_9FUNG</name>
<dbReference type="EMBL" id="JANBUP010000241">
    <property type="protein sequence ID" value="KAJ2812348.1"/>
    <property type="molecule type" value="Genomic_DNA"/>
</dbReference>
<evidence type="ECO:0000313" key="1">
    <source>
        <dbReference type="EMBL" id="KAJ2812348.1"/>
    </source>
</evidence>
<protein>
    <submittedName>
        <fullName evidence="1">Uncharacterized protein</fullName>
    </submittedName>
</protein>
<dbReference type="Proteomes" id="UP001140096">
    <property type="component" value="Unassembled WGS sequence"/>
</dbReference>
<proteinExistence type="predicted"/>
<reference evidence="1" key="1">
    <citation type="submission" date="2022-07" db="EMBL/GenBank/DDBJ databases">
        <title>Phylogenomic reconstructions and comparative analyses of Kickxellomycotina fungi.</title>
        <authorList>
            <person name="Reynolds N.K."/>
            <person name="Stajich J.E."/>
            <person name="Barry K."/>
            <person name="Grigoriev I.V."/>
            <person name="Crous P."/>
            <person name="Smith M.E."/>
        </authorList>
    </citation>
    <scope>NUCLEOTIDE SEQUENCE</scope>
    <source>
        <strain evidence="1">CBS 102833</strain>
    </source>
</reference>
<sequence length="278" mass="30299">MEHWIEGPESNIVFLGNVGFDTTEEQLKKVLELAGPVLEIRLVFDPITNRSRGFGFCQFIDPSVAASAIKNLSDTLVDGRNLKIGYADKERVQRYFGSNAWSARGGADSVAKVVDSLDAVQKTELLAQFRSFAAVNTTKARDELVRNPALAHALLAAMESLGSADRDAIARIKGVAQRSAGGPAVSRGFSAGYSPRHLSSASMSPVTPVSRPVAPPPPRQPLQAPQQRPAEPEPMDMDNAELFQQVLSLTDEQLAMMPEDHRQQMIDLRRQLQGSLQP</sequence>
<comment type="caution">
    <text evidence="1">The sequence shown here is derived from an EMBL/GenBank/DDBJ whole genome shotgun (WGS) entry which is preliminary data.</text>
</comment>
<keyword evidence="2" id="KW-1185">Reference proteome</keyword>